<dbReference type="InterPro" id="IPR036237">
    <property type="entry name" value="Xyl_isomerase-like_sf"/>
</dbReference>
<comment type="caution">
    <text evidence="7">The sequence shown here is derived from an EMBL/GenBank/DDBJ whole genome shotgun (WGS) entry which is preliminary data.</text>
</comment>
<reference evidence="7 8" key="1">
    <citation type="submission" date="2020-12" db="EMBL/GenBank/DDBJ databases">
        <title>Bacterial novel species Adhaeribacter sp. BT258 isolated from soil.</title>
        <authorList>
            <person name="Jung H.-Y."/>
        </authorList>
    </citation>
    <scope>NUCLEOTIDE SEQUENCE [LARGE SCALE GENOMIC DNA]</scope>
    <source>
        <strain evidence="7 8">BT258</strain>
    </source>
</reference>
<gene>
    <name evidence="7" type="primary">uvsE</name>
    <name evidence="7" type="ORF">I5M27_13960</name>
</gene>
<evidence type="ECO:0000313" key="7">
    <source>
        <dbReference type="EMBL" id="MBK0404096.1"/>
    </source>
</evidence>
<sequence length="296" mass="33841">MKIGYPCINESLPCTSSSTFRLASFSEERLLETTARNFACLENILEYNVAHNLLFFRMSSDLVPFASHKICTVDWQMHFKSTLEKIGRYIQNHGLRISMHPDQFVVLNSPKPEIVENSVRELVYQCEVMDLMQLESSAKLQIHGGGVYGDKPAAMQRFIETYALLPENVKNRLVIENDDRLYSLQDCLFIHEQTGIPILFDNFHHECLNNGEPMHEALALAAQTWQENDGILMMDYSSQALGERKGKHTDQIVEALFREFLLELRGLDLDIMLEIKNKEVSALKAVSIAREMGLLV</sequence>
<dbReference type="Gene3D" id="3.20.20.150">
    <property type="entry name" value="Divalent-metal-dependent TIM barrel enzymes"/>
    <property type="match status" value="1"/>
</dbReference>
<organism evidence="7 8">
    <name type="scientific">Adhaeribacter terrigena</name>
    <dbReference type="NCBI Taxonomy" id="2793070"/>
    <lineage>
        <taxon>Bacteria</taxon>
        <taxon>Pseudomonadati</taxon>
        <taxon>Bacteroidota</taxon>
        <taxon>Cytophagia</taxon>
        <taxon>Cytophagales</taxon>
        <taxon>Hymenobacteraceae</taxon>
        <taxon>Adhaeribacter</taxon>
    </lineage>
</organism>
<dbReference type="Proteomes" id="UP000644147">
    <property type="component" value="Unassembled WGS sequence"/>
</dbReference>
<dbReference type="EMBL" id="JAEHFX010000007">
    <property type="protein sequence ID" value="MBK0404096.1"/>
    <property type="molecule type" value="Genomic_DNA"/>
</dbReference>
<keyword evidence="8" id="KW-1185">Reference proteome</keyword>
<evidence type="ECO:0000256" key="4">
    <source>
        <dbReference type="ARBA" id="ARBA00022769"/>
    </source>
</evidence>
<evidence type="ECO:0000256" key="1">
    <source>
        <dbReference type="ARBA" id="ARBA00022722"/>
    </source>
</evidence>
<evidence type="ECO:0000313" key="8">
    <source>
        <dbReference type="Proteomes" id="UP000644147"/>
    </source>
</evidence>
<dbReference type="PANTHER" id="PTHR31290">
    <property type="entry name" value="UV-DAMAGE ENDONUCLEASE"/>
    <property type="match status" value="1"/>
</dbReference>
<keyword evidence="3" id="KW-0227">DNA damage</keyword>
<dbReference type="NCBIfam" id="TIGR00629">
    <property type="entry name" value="uvde"/>
    <property type="match status" value="1"/>
</dbReference>
<name>A0ABS1C3W7_9BACT</name>
<keyword evidence="6" id="KW-0234">DNA repair</keyword>
<evidence type="ECO:0000256" key="2">
    <source>
        <dbReference type="ARBA" id="ARBA00022759"/>
    </source>
</evidence>
<dbReference type="PANTHER" id="PTHR31290:SF5">
    <property type="entry name" value="UV-DAMAGE ENDONUCLEASE"/>
    <property type="match status" value="1"/>
</dbReference>
<evidence type="ECO:0000256" key="6">
    <source>
        <dbReference type="ARBA" id="ARBA00023204"/>
    </source>
</evidence>
<dbReference type="GO" id="GO:0004519">
    <property type="term" value="F:endonuclease activity"/>
    <property type="evidence" value="ECO:0007669"/>
    <property type="project" value="UniProtKB-KW"/>
</dbReference>
<keyword evidence="1" id="KW-0540">Nuclease</keyword>
<keyword evidence="2 7" id="KW-0255">Endonuclease</keyword>
<proteinExistence type="predicted"/>
<evidence type="ECO:0000256" key="3">
    <source>
        <dbReference type="ARBA" id="ARBA00022763"/>
    </source>
</evidence>
<dbReference type="Pfam" id="PF03851">
    <property type="entry name" value="UvdE"/>
    <property type="match status" value="1"/>
</dbReference>
<evidence type="ECO:0000256" key="5">
    <source>
        <dbReference type="ARBA" id="ARBA00022801"/>
    </source>
</evidence>
<keyword evidence="4" id="KW-0228">DNA excision</keyword>
<protein>
    <submittedName>
        <fullName evidence="7">UV DNA damage repair endonuclease UvsE</fullName>
    </submittedName>
</protein>
<dbReference type="InterPro" id="IPR004601">
    <property type="entry name" value="UvdE"/>
</dbReference>
<keyword evidence="5" id="KW-0378">Hydrolase</keyword>
<dbReference type="SUPFAM" id="SSF51658">
    <property type="entry name" value="Xylose isomerase-like"/>
    <property type="match status" value="1"/>
</dbReference>
<dbReference type="RefSeq" id="WP_200506934.1">
    <property type="nucleotide sequence ID" value="NZ_JAEHFX010000007.1"/>
</dbReference>
<accession>A0ABS1C3W7</accession>